<dbReference type="AlphaFoldDB" id="A0A5J4W078"/>
<gene>
    <name evidence="1" type="ORF">EZS28_016219</name>
</gene>
<dbReference type="Proteomes" id="UP000324800">
    <property type="component" value="Unassembled WGS sequence"/>
</dbReference>
<accession>A0A5J4W078</accession>
<protein>
    <submittedName>
        <fullName evidence="1">Uncharacterized protein</fullName>
    </submittedName>
</protein>
<evidence type="ECO:0000313" key="1">
    <source>
        <dbReference type="EMBL" id="KAA6388255.1"/>
    </source>
</evidence>
<proteinExistence type="predicted"/>
<reference evidence="1 2" key="1">
    <citation type="submission" date="2019-03" db="EMBL/GenBank/DDBJ databases">
        <title>Single cell metagenomics reveals metabolic interactions within the superorganism composed of flagellate Streblomastix strix and complex community of Bacteroidetes bacteria on its surface.</title>
        <authorList>
            <person name="Treitli S.C."/>
            <person name="Kolisko M."/>
            <person name="Husnik F."/>
            <person name="Keeling P."/>
            <person name="Hampl V."/>
        </authorList>
    </citation>
    <scope>NUCLEOTIDE SEQUENCE [LARGE SCALE GENOMIC DNA]</scope>
    <source>
        <strain evidence="1">ST1C</strain>
    </source>
</reference>
<sequence length="93" mass="11030">MIQNNGDEQDQCELINVGYGRALIMSINNAAQPDLSKSCIEQIEEEGRSEEVETQVINKWNEHNQFYRFENEANMVKAKILILYIDWRNPRRW</sequence>
<name>A0A5J4W078_9EUKA</name>
<evidence type="ECO:0000313" key="2">
    <source>
        <dbReference type="Proteomes" id="UP000324800"/>
    </source>
</evidence>
<comment type="caution">
    <text evidence="1">The sequence shown here is derived from an EMBL/GenBank/DDBJ whole genome shotgun (WGS) entry which is preliminary data.</text>
</comment>
<organism evidence="1 2">
    <name type="scientific">Streblomastix strix</name>
    <dbReference type="NCBI Taxonomy" id="222440"/>
    <lineage>
        <taxon>Eukaryota</taxon>
        <taxon>Metamonada</taxon>
        <taxon>Preaxostyla</taxon>
        <taxon>Oxymonadida</taxon>
        <taxon>Streblomastigidae</taxon>
        <taxon>Streblomastix</taxon>
    </lineage>
</organism>
<dbReference type="EMBL" id="SNRW01004057">
    <property type="protein sequence ID" value="KAA6388255.1"/>
    <property type="molecule type" value="Genomic_DNA"/>
</dbReference>